<dbReference type="Pfam" id="PF00076">
    <property type="entry name" value="RRM_1"/>
    <property type="match status" value="1"/>
</dbReference>
<dbReference type="PROSITE" id="PS50102">
    <property type="entry name" value="RRM"/>
    <property type="match status" value="1"/>
</dbReference>
<dbReference type="InterPro" id="IPR035979">
    <property type="entry name" value="RBD_domain_sf"/>
</dbReference>
<protein>
    <recommendedName>
        <fullName evidence="4">RRM domain-containing protein</fullName>
    </recommendedName>
</protein>
<dbReference type="InterPro" id="IPR052462">
    <property type="entry name" value="SLIRP/GR-RBP-like"/>
</dbReference>
<feature type="compositionally biased region" description="Basic and acidic residues" evidence="3">
    <location>
        <begin position="175"/>
        <end position="197"/>
    </location>
</feature>
<keyword evidence="6" id="KW-1185">Reference proteome</keyword>
<sequence length="207" mass="23060">MASSSSANSCCPPLASADAIVVHHDRSRSSFSHCVVLVLLALTLVLYHRERLGKPDLTETQLCQYFRDNLKKDSTDDYFNLEDWDKSDYQNRCIVTGLSKDTTIEELDELFCKAGKIVESKIIKDKKSGEFEGFGFVSFEYEMSMFDVIQLFNGHVLGGHTLTVFKSINHGYPGTKDRRRSDVPPGTKDDEGPHSADAHGSSGDSKL</sequence>
<dbReference type="InterPro" id="IPR000504">
    <property type="entry name" value="RRM_dom"/>
</dbReference>
<evidence type="ECO:0000313" key="5">
    <source>
        <dbReference type="EMBL" id="KAK7259195.1"/>
    </source>
</evidence>
<dbReference type="SMART" id="SM00360">
    <property type="entry name" value="RRM"/>
    <property type="match status" value="1"/>
</dbReference>
<dbReference type="InterPro" id="IPR012677">
    <property type="entry name" value="Nucleotide-bd_a/b_plait_sf"/>
</dbReference>
<name>A0AAN9I0I1_CROPI</name>
<dbReference type="AlphaFoldDB" id="A0AAN9I0I1"/>
<evidence type="ECO:0000259" key="4">
    <source>
        <dbReference type="PROSITE" id="PS50102"/>
    </source>
</evidence>
<organism evidence="5 6">
    <name type="scientific">Crotalaria pallida</name>
    <name type="common">Smooth rattlebox</name>
    <name type="synonym">Crotalaria striata</name>
    <dbReference type="NCBI Taxonomy" id="3830"/>
    <lineage>
        <taxon>Eukaryota</taxon>
        <taxon>Viridiplantae</taxon>
        <taxon>Streptophyta</taxon>
        <taxon>Embryophyta</taxon>
        <taxon>Tracheophyta</taxon>
        <taxon>Spermatophyta</taxon>
        <taxon>Magnoliopsida</taxon>
        <taxon>eudicotyledons</taxon>
        <taxon>Gunneridae</taxon>
        <taxon>Pentapetalae</taxon>
        <taxon>rosids</taxon>
        <taxon>fabids</taxon>
        <taxon>Fabales</taxon>
        <taxon>Fabaceae</taxon>
        <taxon>Papilionoideae</taxon>
        <taxon>50 kb inversion clade</taxon>
        <taxon>genistoids sensu lato</taxon>
        <taxon>core genistoids</taxon>
        <taxon>Crotalarieae</taxon>
        <taxon>Crotalaria</taxon>
    </lineage>
</organism>
<comment type="caution">
    <text evidence="5">The sequence shown here is derived from an EMBL/GenBank/DDBJ whole genome shotgun (WGS) entry which is preliminary data.</text>
</comment>
<proteinExistence type="predicted"/>
<dbReference type="Gene3D" id="3.30.70.330">
    <property type="match status" value="1"/>
</dbReference>
<keyword evidence="1 2" id="KW-0694">RNA-binding</keyword>
<dbReference type="Proteomes" id="UP001372338">
    <property type="component" value="Unassembled WGS sequence"/>
</dbReference>
<evidence type="ECO:0000256" key="1">
    <source>
        <dbReference type="ARBA" id="ARBA00022884"/>
    </source>
</evidence>
<evidence type="ECO:0000313" key="6">
    <source>
        <dbReference type="Proteomes" id="UP001372338"/>
    </source>
</evidence>
<accession>A0AAN9I0I1</accession>
<dbReference type="PANTHER" id="PTHR48027">
    <property type="entry name" value="HETEROGENEOUS NUCLEAR RIBONUCLEOPROTEIN 87F-RELATED"/>
    <property type="match status" value="1"/>
</dbReference>
<gene>
    <name evidence="5" type="ORF">RIF29_24795</name>
</gene>
<evidence type="ECO:0000256" key="3">
    <source>
        <dbReference type="SAM" id="MobiDB-lite"/>
    </source>
</evidence>
<dbReference type="SUPFAM" id="SSF54928">
    <property type="entry name" value="RNA-binding domain, RBD"/>
    <property type="match status" value="1"/>
</dbReference>
<feature type="domain" description="RRM" evidence="4">
    <location>
        <begin position="91"/>
        <end position="169"/>
    </location>
</feature>
<feature type="region of interest" description="Disordered" evidence="3">
    <location>
        <begin position="173"/>
        <end position="207"/>
    </location>
</feature>
<evidence type="ECO:0000256" key="2">
    <source>
        <dbReference type="PROSITE-ProRule" id="PRU00176"/>
    </source>
</evidence>
<dbReference type="EMBL" id="JAYWIO010000005">
    <property type="protein sequence ID" value="KAK7259195.1"/>
    <property type="molecule type" value="Genomic_DNA"/>
</dbReference>
<dbReference type="GO" id="GO:0003723">
    <property type="term" value="F:RNA binding"/>
    <property type="evidence" value="ECO:0007669"/>
    <property type="project" value="UniProtKB-UniRule"/>
</dbReference>
<reference evidence="5 6" key="1">
    <citation type="submission" date="2024-01" db="EMBL/GenBank/DDBJ databases">
        <title>The genomes of 5 underutilized Papilionoideae crops provide insights into root nodulation and disease resistanc.</title>
        <authorList>
            <person name="Yuan L."/>
        </authorList>
    </citation>
    <scope>NUCLEOTIDE SEQUENCE [LARGE SCALE GENOMIC DNA]</scope>
    <source>
        <strain evidence="5">ZHUSHIDOU_FW_LH</strain>
        <tissue evidence="5">Leaf</tissue>
    </source>
</reference>
<dbReference type="CDD" id="cd00590">
    <property type="entry name" value="RRM_SF"/>
    <property type="match status" value="1"/>
</dbReference>